<protein>
    <submittedName>
        <fullName evidence="1">Uncharacterized protein</fullName>
    </submittedName>
</protein>
<proteinExistence type="predicted"/>
<comment type="caution">
    <text evidence="1">The sequence shown here is derived from an EMBL/GenBank/DDBJ whole genome shotgun (WGS) entry which is preliminary data.</text>
</comment>
<evidence type="ECO:0000313" key="1">
    <source>
        <dbReference type="EMBL" id="GBN38266.1"/>
    </source>
</evidence>
<accession>A0A4Y2NKK6</accession>
<reference evidence="1 2" key="1">
    <citation type="journal article" date="2019" name="Sci. Rep.">
        <title>Orb-weaving spider Araneus ventricosus genome elucidates the spidroin gene catalogue.</title>
        <authorList>
            <person name="Kono N."/>
            <person name="Nakamura H."/>
            <person name="Ohtoshi R."/>
            <person name="Moran D.A.P."/>
            <person name="Shinohara A."/>
            <person name="Yoshida Y."/>
            <person name="Fujiwara M."/>
            <person name="Mori M."/>
            <person name="Tomita M."/>
            <person name="Arakawa K."/>
        </authorList>
    </citation>
    <scope>NUCLEOTIDE SEQUENCE [LARGE SCALE GENOMIC DNA]</scope>
</reference>
<gene>
    <name evidence="1" type="ORF">AVEN_30005_1</name>
</gene>
<sequence>MSPQKKVTRIEVRRLRGPVNAHSCVIRIPQSAQTMMKVLCKQSKYVGGAMWTSAILHKPHGIESGSALNDRDEIIGQHVTVALIRDSSIDKKGSE</sequence>
<name>A0A4Y2NKK6_ARAVE</name>
<dbReference type="Proteomes" id="UP000499080">
    <property type="component" value="Unassembled WGS sequence"/>
</dbReference>
<dbReference type="AlphaFoldDB" id="A0A4Y2NKK6"/>
<dbReference type="OrthoDB" id="10425077at2759"/>
<organism evidence="1 2">
    <name type="scientific">Araneus ventricosus</name>
    <name type="common">Orbweaver spider</name>
    <name type="synonym">Epeira ventricosa</name>
    <dbReference type="NCBI Taxonomy" id="182803"/>
    <lineage>
        <taxon>Eukaryota</taxon>
        <taxon>Metazoa</taxon>
        <taxon>Ecdysozoa</taxon>
        <taxon>Arthropoda</taxon>
        <taxon>Chelicerata</taxon>
        <taxon>Arachnida</taxon>
        <taxon>Araneae</taxon>
        <taxon>Araneomorphae</taxon>
        <taxon>Entelegynae</taxon>
        <taxon>Araneoidea</taxon>
        <taxon>Araneidae</taxon>
        <taxon>Araneus</taxon>
    </lineage>
</organism>
<keyword evidence="2" id="KW-1185">Reference proteome</keyword>
<dbReference type="EMBL" id="BGPR01009151">
    <property type="protein sequence ID" value="GBN38266.1"/>
    <property type="molecule type" value="Genomic_DNA"/>
</dbReference>
<evidence type="ECO:0000313" key="2">
    <source>
        <dbReference type="Proteomes" id="UP000499080"/>
    </source>
</evidence>